<dbReference type="AlphaFoldDB" id="A0A9J6P8E6"/>
<evidence type="ECO:0000313" key="10">
    <source>
        <dbReference type="EMBL" id="MCP1335932.1"/>
    </source>
</evidence>
<feature type="binding site" evidence="7">
    <location>
        <position position="212"/>
    </location>
    <ligand>
        <name>Zn(2+)</name>
        <dbReference type="ChEBI" id="CHEBI:29105"/>
    </ligand>
</feature>
<comment type="similarity">
    <text evidence="1">Belongs to the vitamin-B12 dependent methionine synthase family.</text>
</comment>
<feature type="compositionally biased region" description="Low complexity" evidence="8">
    <location>
        <begin position="318"/>
        <end position="327"/>
    </location>
</feature>
<dbReference type="GO" id="GO:0047150">
    <property type="term" value="F:betaine-homocysteine S-methyltransferase activity"/>
    <property type="evidence" value="ECO:0007669"/>
    <property type="project" value="UniProtKB-EC"/>
</dbReference>
<dbReference type="InterPro" id="IPR003726">
    <property type="entry name" value="HCY_dom"/>
</dbReference>
<dbReference type="RefSeq" id="WP_269331857.1">
    <property type="nucleotide sequence ID" value="NZ_JAMZFT010000001.1"/>
</dbReference>
<comment type="cofactor">
    <cofactor evidence="7">
        <name>Zn(2+)</name>
        <dbReference type="ChEBI" id="CHEBI:29105"/>
    </cofactor>
</comment>
<reference evidence="10" key="1">
    <citation type="submission" date="2022-06" db="EMBL/GenBank/DDBJ databases">
        <title>Isolation and Genomics of Futiania mangrovii gen. nov., sp. nov., a Rare and Metabolically-versatile member in the Class Alphaproteobacteria.</title>
        <authorList>
            <person name="Liu L."/>
            <person name="Huang W.-C."/>
            <person name="Pan J."/>
            <person name="Li J."/>
            <person name="Huang Y."/>
            <person name="Du H."/>
            <person name="Liu Y."/>
            <person name="Li M."/>
        </authorList>
    </citation>
    <scope>NUCLEOTIDE SEQUENCE</scope>
    <source>
        <strain evidence="10">FT118</strain>
    </source>
</reference>
<dbReference type="Pfam" id="PF02574">
    <property type="entry name" value="S-methyl_trans"/>
    <property type="match status" value="1"/>
</dbReference>
<feature type="compositionally biased region" description="Basic and acidic residues" evidence="8">
    <location>
        <begin position="303"/>
        <end position="313"/>
    </location>
</feature>
<evidence type="ECO:0000256" key="3">
    <source>
        <dbReference type="ARBA" id="ARBA00022679"/>
    </source>
</evidence>
<evidence type="ECO:0000256" key="7">
    <source>
        <dbReference type="PROSITE-ProRule" id="PRU00333"/>
    </source>
</evidence>
<feature type="binding site" evidence="7">
    <location>
        <position position="278"/>
    </location>
    <ligand>
        <name>Zn(2+)</name>
        <dbReference type="ChEBI" id="CHEBI:29105"/>
    </ligand>
</feature>
<feature type="binding site" evidence="7">
    <location>
        <position position="279"/>
    </location>
    <ligand>
        <name>Zn(2+)</name>
        <dbReference type="ChEBI" id="CHEBI:29105"/>
    </ligand>
</feature>
<evidence type="ECO:0000256" key="8">
    <source>
        <dbReference type="SAM" id="MobiDB-lite"/>
    </source>
</evidence>
<dbReference type="InterPro" id="IPR050554">
    <property type="entry name" value="Met_Synthase/Corrinoid"/>
</dbReference>
<dbReference type="GO" id="GO:0050667">
    <property type="term" value="P:homocysteine metabolic process"/>
    <property type="evidence" value="ECO:0007669"/>
    <property type="project" value="TreeGrafter"/>
</dbReference>
<evidence type="ECO:0000313" key="11">
    <source>
        <dbReference type="Proteomes" id="UP001055804"/>
    </source>
</evidence>
<feature type="domain" description="Hcy-binding" evidence="9">
    <location>
        <begin position="3"/>
        <end position="293"/>
    </location>
</feature>
<dbReference type="Gene3D" id="3.20.20.330">
    <property type="entry name" value="Homocysteine-binding-like domain"/>
    <property type="match status" value="1"/>
</dbReference>
<dbReference type="InterPro" id="IPR036589">
    <property type="entry name" value="HCY_dom_sf"/>
</dbReference>
<dbReference type="EMBL" id="JAMZFT010000001">
    <property type="protein sequence ID" value="MCP1335932.1"/>
    <property type="molecule type" value="Genomic_DNA"/>
</dbReference>
<dbReference type="GO" id="GO:0046653">
    <property type="term" value="P:tetrahydrofolate metabolic process"/>
    <property type="evidence" value="ECO:0007669"/>
    <property type="project" value="TreeGrafter"/>
</dbReference>
<keyword evidence="6" id="KW-0170">Cobalt</keyword>
<dbReference type="GO" id="GO:0005829">
    <property type="term" value="C:cytosol"/>
    <property type="evidence" value="ECO:0007669"/>
    <property type="project" value="TreeGrafter"/>
</dbReference>
<evidence type="ECO:0000256" key="2">
    <source>
        <dbReference type="ARBA" id="ARBA00022603"/>
    </source>
</evidence>
<organism evidence="10 11">
    <name type="scientific">Futiania mangrovi</name>
    <dbReference type="NCBI Taxonomy" id="2959716"/>
    <lineage>
        <taxon>Bacteria</taxon>
        <taxon>Pseudomonadati</taxon>
        <taxon>Pseudomonadota</taxon>
        <taxon>Alphaproteobacteria</taxon>
        <taxon>Futianiales</taxon>
        <taxon>Futianiaceae</taxon>
        <taxon>Futiania</taxon>
    </lineage>
</organism>
<dbReference type="PANTHER" id="PTHR45833:SF1">
    <property type="entry name" value="METHIONINE SYNTHASE"/>
    <property type="match status" value="1"/>
</dbReference>
<feature type="region of interest" description="Disordered" evidence="8">
    <location>
        <begin position="296"/>
        <end position="343"/>
    </location>
</feature>
<evidence type="ECO:0000256" key="1">
    <source>
        <dbReference type="ARBA" id="ARBA00010398"/>
    </source>
</evidence>
<evidence type="ECO:0000259" key="9">
    <source>
        <dbReference type="PROSITE" id="PS50970"/>
    </source>
</evidence>
<dbReference type="GO" id="GO:0046872">
    <property type="term" value="F:metal ion binding"/>
    <property type="evidence" value="ECO:0007669"/>
    <property type="project" value="UniProtKB-KW"/>
</dbReference>
<dbReference type="NCBIfam" id="NF005718">
    <property type="entry name" value="PRK07534.1"/>
    <property type="match status" value="1"/>
</dbReference>
<evidence type="ECO:0000256" key="4">
    <source>
        <dbReference type="ARBA" id="ARBA00022691"/>
    </source>
</evidence>
<keyword evidence="2 7" id="KW-0489">Methyltransferase</keyword>
<protein>
    <submittedName>
        <fullName evidence="10">Betaine--homocysteine S-methyltransferase</fullName>
        <ecNumber evidence="10">2.1.1.5</ecNumber>
    </submittedName>
</protein>
<gene>
    <name evidence="10" type="primary">bmt</name>
    <name evidence="10" type="ORF">NJQ99_05875</name>
</gene>
<keyword evidence="11" id="KW-1185">Reference proteome</keyword>
<keyword evidence="3 7" id="KW-0808">Transferase</keyword>
<keyword evidence="7" id="KW-0862">Zinc</keyword>
<accession>A0A9J6P8E6</accession>
<dbReference type="PANTHER" id="PTHR45833">
    <property type="entry name" value="METHIONINE SYNTHASE"/>
    <property type="match status" value="1"/>
</dbReference>
<dbReference type="GO" id="GO:0008705">
    <property type="term" value="F:methionine synthase activity"/>
    <property type="evidence" value="ECO:0007669"/>
    <property type="project" value="TreeGrafter"/>
</dbReference>
<keyword evidence="4" id="KW-0949">S-adenosyl-L-methionine</keyword>
<dbReference type="PROSITE" id="PS50970">
    <property type="entry name" value="HCY"/>
    <property type="match status" value="1"/>
</dbReference>
<evidence type="ECO:0000256" key="5">
    <source>
        <dbReference type="ARBA" id="ARBA00022723"/>
    </source>
</evidence>
<proteinExistence type="inferred from homology"/>
<dbReference type="EC" id="2.1.1.5" evidence="10"/>
<dbReference type="SUPFAM" id="SSF82282">
    <property type="entry name" value="Homocysteine S-methyltransferase"/>
    <property type="match status" value="1"/>
</dbReference>
<comment type="caution">
    <text evidence="10">The sequence shown here is derived from an EMBL/GenBank/DDBJ whole genome shotgun (WGS) entry which is preliminary data.</text>
</comment>
<dbReference type="GO" id="GO:0032259">
    <property type="term" value="P:methylation"/>
    <property type="evidence" value="ECO:0007669"/>
    <property type="project" value="UniProtKB-KW"/>
</dbReference>
<sequence length="343" mass="35490">MTSLLQTLLDERPWLLADGATGTNFFAMGLESGDPPEFWNVDHPDRVEALHRAFVEAGADIILTNSFGANRHRLKLHQAQGRVHELNAAAAAIARKVADAAGRPVVVAGSMGPTGELLEPVGALAYEDAVETFAEQAEGLKAGGADALWIETMSAENEVRAAIEGAARAGVPIVATMSFDTAGRTMMGITPAALGELSGHLHPEPCAIGANCGVGASELVCTVLGISSARPGAVVVAKANCGVPKFVDGEIAYTGTPELMADYARLALDAGARIIGGCCGTKPEHLKAMRDALEGYTPGARPTPEEVEARLGEISELARAGGAAPAAGDDEARAGRRRGRRRA</sequence>
<evidence type="ECO:0000256" key="6">
    <source>
        <dbReference type="ARBA" id="ARBA00023285"/>
    </source>
</evidence>
<keyword evidence="5 7" id="KW-0479">Metal-binding</keyword>
<dbReference type="Proteomes" id="UP001055804">
    <property type="component" value="Unassembled WGS sequence"/>
</dbReference>
<name>A0A9J6P8E6_9PROT</name>